<dbReference type="InterPro" id="IPR000847">
    <property type="entry name" value="LysR_HTH_N"/>
</dbReference>
<dbReference type="GO" id="GO:0032993">
    <property type="term" value="C:protein-DNA complex"/>
    <property type="evidence" value="ECO:0007669"/>
    <property type="project" value="TreeGrafter"/>
</dbReference>
<evidence type="ECO:0000256" key="3">
    <source>
        <dbReference type="ARBA" id="ARBA00023125"/>
    </source>
</evidence>
<dbReference type="EMBL" id="JABEPP010000007">
    <property type="protein sequence ID" value="NNM74933.1"/>
    <property type="molecule type" value="Genomic_DNA"/>
</dbReference>
<comment type="similarity">
    <text evidence="1">Belongs to the LysR transcriptional regulatory family.</text>
</comment>
<evidence type="ECO:0000259" key="6">
    <source>
        <dbReference type="PROSITE" id="PS50931"/>
    </source>
</evidence>
<organism evidence="7 8">
    <name type="scientific">Enterovirga aerilata</name>
    <dbReference type="NCBI Taxonomy" id="2730920"/>
    <lineage>
        <taxon>Bacteria</taxon>
        <taxon>Pseudomonadati</taxon>
        <taxon>Pseudomonadota</taxon>
        <taxon>Alphaproteobacteria</taxon>
        <taxon>Hyphomicrobiales</taxon>
        <taxon>Methylobacteriaceae</taxon>
        <taxon>Enterovirga</taxon>
    </lineage>
</organism>
<dbReference type="RefSeq" id="WP_171220447.1">
    <property type="nucleotide sequence ID" value="NZ_JABEPP010000007.1"/>
</dbReference>
<name>A0A849ILV6_9HYPH</name>
<evidence type="ECO:0000256" key="1">
    <source>
        <dbReference type="ARBA" id="ARBA00009437"/>
    </source>
</evidence>
<dbReference type="Gene3D" id="3.40.190.10">
    <property type="entry name" value="Periplasmic binding protein-like II"/>
    <property type="match status" value="2"/>
</dbReference>
<evidence type="ECO:0000256" key="2">
    <source>
        <dbReference type="ARBA" id="ARBA00023015"/>
    </source>
</evidence>
<gene>
    <name evidence="7" type="ORF">HJG44_21455</name>
</gene>
<dbReference type="PRINTS" id="PR00039">
    <property type="entry name" value="HTHLYSR"/>
</dbReference>
<keyword evidence="5" id="KW-0804">Transcription</keyword>
<dbReference type="PANTHER" id="PTHR30346">
    <property type="entry name" value="TRANSCRIPTIONAL DUAL REGULATOR HCAR-RELATED"/>
    <property type="match status" value="1"/>
</dbReference>
<comment type="caution">
    <text evidence="7">The sequence shown here is derived from an EMBL/GenBank/DDBJ whole genome shotgun (WGS) entry which is preliminary data.</text>
</comment>
<sequence>MNIAALSLRDLEYVVAVSEERHFGRAAERCNVSQPSLSAQIRRLEEALGLTLFERTSRKVLPTARGEAVARQARAVLAEAQKLLVIAQEGRDALSGRLVLGAIQTLGPYLFPRVLRQMRQLFPDLALTLSEGRTAELLEALREGRLDAVLLSPPIDEMGLTVTPLFSEPFLLSCPADHPLARSPELRADALGGPELLLLEEGNCLRDQALAACAAGPHAGRHATSLETLRSMVAAGAGYTLMPRLAAPEGTDRTGLVVSRPFPEGGPARPIALVWRATDPRRASLEQFAAFFRENAPEGTIPLASQPGEQGS</sequence>
<dbReference type="AlphaFoldDB" id="A0A849ILV6"/>
<dbReference type="SUPFAM" id="SSF46785">
    <property type="entry name" value="Winged helix' DNA-binding domain"/>
    <property type="match status" value="1"/>
</dbReference>
<reference evidence="7 8" key="1">
    <citation type="submission" date="2020-04" db="EMBL/GenBank/DDBJ databases">
        <title>Enterovirga sp. isolate from soil.</title>
        <authorList>
            <person name="Chea S."/>
            <person name="Kim D.-U."/>
        </authorList>
    </citation>
    <scope>NUCLEOTIDE SEQUENCE [LARGE SCALE GENOMIC DNA]</scope>
    <source>
        <strain evidence="7 8">DB1703</strain>
    </source>
</reference>
<dbReference type="Gene3D" id="1.10.10.10">
    <property type="entry name" value="Winged helix-like DNA-binding domain superfamily/Winged helix DNA-binding domain"/>
    <property type="match status" value="1"/>
</dbReference>
<keyword evidence="3" id="KW-0238">DNA-binding</keyword>
<dbReference type="Pfam" id="PF00126">
    <property type="entry name" value="HTH_1"/>
    <property type="match status" value="1"/>
</dbReference>
<dbReference type="FunFam" id="1.10.10.10:FF:000001">
    <property type="entry name" value="LysR family transcriptional regulator"/>
    <property type="match status" value="1"/>
</dbReference>
<feature type="domain" description="HTH lysR-type" evidence="6">
    <location>
        <begin position="6"/>
        <end position="63"/>
    </location>
</feature>
<dbReference type="GO" id="GO:0003677">
    <property type="term" value="F:DNA binding"/>
    <property type="evidence" value="ECO:0007669"/>
    <property type="project" value="UniProtKB-KW"/>
</dbReference>
<evidence type="ECO:0000256" key="4">
    <source>
        <dbReference type="ARBA" id="ARBA00023159"/>
    </source>
</evidence>
<dbReference type="SUPFAM" id="SSF53850">
    <property type="entry name" value="Periplasmic binding protein-like II"/>
    <property type="match status" value="1"/>
</dbReference>
<accession>A0A849ILV6</accession>
<protein>
    <submittedName>
        <fullName evidence="7">LysR family transcriptional regulator</fullName>
    </submittedName>
</protein>
<evidence type="ECO:0000313" key="8">
    <source>
        <dbReference type="Proteomes" id="UP000564885"/>
    </source>
</evidence>
<dbReference type="GO" id="GO:0003700">
    <property type="term" value="F:DNA-binding transcription factor activity"/>
    <property type="evidence" value="ECO:0007669"/>
    <property type="project" value="InterPro"/>
</dbReference>
<dbReference type="Pfam" id="PF03466">
    <property type="entry name" value="LysR_substrate"/>
    <property type="match status" value="1"/>
</dbReference>
<dbReference type="InterPro" id="IPR036388">
    <property type="entry name" value="WH-like_DNA-bd_sf"/>
</dbReference>
<dbReference type="PROSITE" id="PS50931">
    <property type="entry name" value="HTH_LYSR"/>
    <property type="match status" value="1"/>
</dbReference>
<keyword evidence="2" id="KW-0805">Transcription regulation</keyword>
<dbReference type="Proteomes" id="UP000564885">
    <property type="component" value="Unassembled WGS sequence"/>
</dbReference>
<proteinExistence type="inferred from homology"/>
<keyword evidence="4" id="KW-0010">Activator</keyword>
<keyword evidence="8" id="KW-1185">Reference proteome</keyword>
<dbReference type="PANTHER" id="PTHR30346:SF26">
    <property type="entry name" value="HYDROGEN PEROXIDE-INDUCIBLE GENES ACTIVATOR"/>
    <property type="match status" value="1"/>
</dbReference>
<evidence type="ECO:0000256" key="5">
    <source>
        <dbReference type="ARBA" id="ARBA00023163"/>
    </source>
</evidence>
<dbReference type="CDD" id="cd08411">
    <property type="entry name" value="PBP2_OxyR"/>
    <property type="match status" value="1"/>
</dbReference>
<dbReference type="InterPro" id="IPR036390">
    <property type="entry name" value="WH_DNA-bd_sf"/>
</dbReference>
<evidence type="ECO:0000313" key="7">
    <source>
        <dbReference type="EMBL" id="NNM74933.1"/>
    </source>
</evidence>
<dbReference type="InterPro" id="IPR005119">
    <property type="entry name" value="LysR_subst-bd"/>
</dbReference>